<feature type="domain" description="Excalibur calcium-binding" evidence="2">
    <location>
        <begin position="133"/>
        <end position="169"/>
    </location>
</feature>
<comment type="caution">
    <text evidence="3">The sequence shown here is derived from an EMBL/GenBank/DDBJ whole genome shotgun (WGS) entry which is preliminary data.</text>
</comment>
<evidence type="ECO:0000313" key="4">
    <source>
        <dbReference type="Proteomes" id="UP000318578"/>
    </source>
</evidence>
<reference evidence="3 4" key="1">
    <citation type="submission" date="2019-07" db="EMBL/GenBank/DDBJ databases">
        <title>New species of Amycolatopsis and Streptomyces.</title>
        <authorList>
            <person name="Duangmal K."/>
            <person name="Teo W.F.A."/>
            <person name="Lipun K."/>
        </authorList>
    </citation>
    <scope>NUCLEOTIDE SEQUENCE [LARGE SCALE GENOMIC DNA]</scope>
    <source>
        <strain evidence="3 4">JCM 30562</strain>
    </source>
</reference>
<dbReference type="InterPro" id="IPR008613">
    <property type="entry name" value="Excalibur_Ca-bd_domain"/>
</dbReference>
<dbReference type="SUPFAM" id="SSF50199">
    <property type="entry name" value="Staphylococcal nuclease"/>
    <property type="match status" value="1"/>
</dbReference>
<dbReference type="Gene3D" id="2.40.50.90">
    <property type="match status" value="1"/>
</dbReference>
<organism evidence="3 4">
    <name type="scientific">Amycolatopsis acidiphila</name>
    <dbReference type="NCBI Taxonomy" id="715473"/>
    <lineage>
        <taxon>Bacteria</taxon>
        <taxon>Bacillati</taxon>
        <taxon>Actinomycetota</taxon>
        <taxon>Actinomycetes</taxon>
        <taxon>Pseudonocardiales</taxon>
        <taxon>Pseudonocardiaceae</taxon>
        <taxon>Amycolatopsis</taxon>
    </lineage>
</organism>
<dbReference type="Pfam" id="PF05901">
    <property type="entry name" value="Excalibur"/>
    <property type="match status" value="1"/>
</dbReference>
<accession>A0A558AMM3</accession>
<sequence length="170" mass="17591">MAMPVGANCYGAETASWASAFLTGKQVTVKTLDTLAMITLSDGTSYSTAAVQGGHAKYLADALSTTYGPALQAAETSARAAGTGLWGPPCHGNIDAPIVITTQTPAPVEKVTVPDPTTHEKAPPASTEDVDVYYANCTEVRAAHAAPIHRGEPGYSRKLDRDGDGIACEK</sequence>
<dbReference type="AlphaFoldDB" id="A0A558AMM3"/>
<name>A0A558AMM3_9PSEU</name>
<evidence type="ECO:0000259" key="2">
    <source>
        <dbReference type="SMART" id="SM00894"/>
    </source>
</evidence>
<dbReference type="SMART" id="SM00894">
    <property type="entry name" value="Excalibur"/>
    <property type="match status" value="1"/>
</dbReference>
<dbReference type="InterPro" id="IPR016071">
    <property type="entry name" value="Staphylococal_nuclease_OB-fold"/>
</dbReference>
<evidence type="ECO:0000256" key="1">
    <source>
        <dbReference type="SAM" id="MobiDB-lite"/>
    </source>
</evidence>
<dbReference type="RefSeq" id="WP_144632432.1">
    <property type="nucleotide sequence ID" value="NZ_BNAX01000003.1"/>
</dbReference>
<proteinExistence type="predicted"/>
<gene>
    <name evidence="3" type="ORF">FNH06_01455</name>
</gene>
<dbReference type="Pfam" id="PF00565">
    <property type="entry name" value="SNase"/>
    <property type="match status" value="1"/>
</dbReference>
<dbReference type="OrthoDB" id="4337778at2"/>
<dbReference type="EMBL" id="VJZA01000002">
    <property type="protein sequence ID" value="TVT25509.1"/>
    <property type="molecule type" value="Genomic_DNA"/>
</dbReference>
<protein>
    <recommendedName>
        <fullName evidence="2">Excalibur calcium-binding domain-containing protein</fullName>
    </recommendedName>
</protein>
<keyword evidence="4" id="KW-1185">Reference proteome</keyword>
<dbReference type="InterPro" id="IPR035437">
    <property type="entry name" value="SNase_OB-fold_sf"/>
</dbReference>
<evidence type="ECO:0000313" key="3">
    <source>
        <dbReference type="EMBL" id="TVT25509.1"/>
    </source>
</evidence>
<feature type="region of interest" description="Disordered" evidence="1">
    <location>
        <begin position="150"/>
        <end position="170"/>
    </location>
</feature>
<dbReference type="Proteomes" id="UP000318578">
    <property type="component" value="Unassembled WGS sequence"/>
</dbReference>